<sequence length="379" mass="41203">MSTGGKTMFVSGILLLGLGCVLTAPTPASSENGLDTNFYNKTLRLIPPHLPSNITALTLSRNLIEMSEEDIGTLKNYTKLTELHLDNNKISALPDHIFDSLSDLRIFNLSGNSISRVDPQAFKALRMLKVLDLSHNPLQSLPPGVFASLTSLESLSVKDCTLRSLEKDTFSNLVKLRRLDLGGNAWNCSCDFLEIIRNLGAEISPGAACASPKDREGKGLLDSSLCVPKLATTKPPVTIKASSTQTMKTLTPGRNSSPSSMNRAAPAPSGGAPLGGSTWKFLAGVLATALGTSTLLVCAIKAPSWYKLLFNYRHQRLREEAEPNVFTTGRYSTFSLDTEQTEISAQELQVQLEVEMDDEDGYIEDRYIETADYKPVDDA</sequence>
<keyword evidence="6" id="KW-1185">Reference proteome</keyword>
<dbReference type="InterPro" id="IPR032675">
    <property type="entry name" value="LRR_dom_sf"/>
</dbReference>
<evidence type="ECO:0000313" key="6">
    <source>
        <dbReference type="Proteomes" id="UP001044222"/>
    </source>
</evidence>
<reference evidence="5" key="1">
    <citation type="submission" date="2021-01" db="EMBL/GenBank/DDBJ databases">
        <title>A chromosome-scale assembly of European eel, Anguilla anguilla.</title>
        <authorList>
            <person name="Henkel C."/>
            <person name="Jong-Raadsen S.A."/>
            <person name="Dufour S."/>
            <person name="Weltzien F.-A."/>
            <person name="Palstra A.P."/>
            <person name="Pelster B."/>
            <person name="Spaink H.P."/>
            <person name="Van Den Thillart G.E."/>
            <person name="Jansen H."/>
            <person name="Zahm M."/>
            <person name="Klopp C."/>
            <person name="Cedric C."/>
            <person name="Louis A."/>
            <person name="Berthelot C."/>
            <person name="Parey E."/>
            <person name="Roest Crollius H."/>
            <person name="Montfort J."/>
            <person name="Robinson-Rechavi M."/>
            <person name="Bucao C."/>
            <person name="Bouchez O."/>
            <person name="Gislard M."/>
            <person name="Lluch J."/>
            <person name="Milhes M."/>
            <person name="Lampietro C."/>
            <person name="Lopez Roques C."/>
            <person name="Donnadieu C."/>
            <person name="Braasch I."/>
            <person name="Desvignes T."/>
            <person name="Postlethwait J."/>
            <person name="Bobe J."/>
            <person name="Guiguen Y."/>
            <person name="Dirks R."/>
        </authorList>
    </citation>
    <scope>NUCLEOTIDE SEQUENCE</scope>
    <source>
        <strain evidence="5">Tag_6206</strain>
        <tissue evidence="5">Liver</tissue>
    </source>
</reference>
<gene>
    <name evidence="5" type="ORF">ANANG_G00263860</name>
</gene>
<comment type="caution">
    <text evidence="5">The sequence shown here is derived from an EMBL/GenBank/DDBJ whole genome shotgun (WGS) entry which is preliminary data.</text>
</comment>
<protein>
    <recommendedName>
        <fullName evidence="7">LRRCT domain-containing protein</fullName>
    </recommendedName>
</protein>
<feature type="compositionally biased region" description="Polar residues" evidence="3">
    <location>
        <begin position="246"/>
        <end position="262"/>
    </location>
</feature>
<dbReference type="PANTHER" id="PTHR31450:SF4">
    <property type="entry name" value="LEUCINE-RICH REPEAT-CONTAINING PROTEIN 19"/>
    <property type="match status" value="1"/>
</dbReference>
<keyword evidence="4" id="KW-0732">Signal</keyword>
<dbReference type="GO" id="GO:1901224">
    <property type="term" value="P:positive regulation of non-canonical NF-kappaB signal transduction"/>
    <property type="evidence" value="ECO:0007669"/>
    <property type="project" value="TreeGrafter"/>
</dbReference>
<feature type="region of interest" description="Disordered" evidence="3">
    <location>
        <begin position="246"/>
        <end position="271"/>
    </location>
</feature>
<keyword evidence="1" id="KW-0433">Leucine-rich repeat</keyword>
<dbReference type="SMART" id="SM00369">
    <property type="entry name" value="LRR_TYP"/>
    <property type="match status" value="4"/>
</dbReference>
<dbReference type="Gene3D" id="3.80.10.10">
    <property type="entry name" value="Ribonuclease Inhibitor"/>
    <property type="match status" value="1"/>
</dbReference>
<evidence type="ECO:0000256" key="2">
    <source>
        <dbReference type="ARBA" id="ARBA00022737"/>
    </source>
</evidence>
<accession>A0A9D3LXX7</accession>
<evidence type="ECO:0008006" key="7">
    <source>
        <dbReference type="Google" id="ProtNLM"/>
    </source>
</evidence>
<dbReference type="AlphaFoldDB" id="A0A9D3LXX7"/>
<dbReference type="Pfam" id="PF15176">
    <property type="entry name" value="LRR19-TM"/>
    <property type="match status" value="1"/>
</dbReference>
<dbReference type="PROSITE" id="PS51450">
    <property type="entry name" value="LRR"/>
    <property type="match status" value="2"/>
</dbReference>
<dbReference type="InterPro" id="IPR003591">
    <property type="entry name" value="Leu-rich_rpt_typical-subtyp"/>
</dbReference>
<name>A0A9D3LXX7_ANGAN</name>
<dbReference type="Proteomes" id="UP001044222">
    <property type="component" value="Chromosome 15"/>
</dbReference>
<dbReference type="GO" id="GO:0005886">
    <property type="term" value="C:plasma membrane"/>
    <property type="evidence" value="ECO:0007669"/>
    <property type="project" value="TreeGrafter"/>
</dbReference>
<keyword evidence="2" id="KW-0677">Repeat</keyword>
<evidence type="ECO:0000256" key="4">
    <source>
        <dbReference type="SAM" id="SignalP"/>
    </source>
</evidence>
<dbReference type="Pfam" id="PF13855">
    <property type="entry name" value="LRR_8"/>
    <property type="match status" value="1"/>
</dbReference>
<dbReference type="InterPro" id="IPR001611">
    <property type="entry name" value="Leu-rich_rpt"/>
</dbReference>
<evidence type="ECO:0000256" key="3">
    <source>
        <dbReference type="SAM" id="MobiDB-lite"/>
    </source>
</evidence>
<feature type="signal peptide" evidence="4">
    <location>
        <begin position="1"/>
        <end position="23"/>
    </location>
</feature>
<dbReference type="GO" id="GO:0038023">
    <property type="term" value="F:signaling receptor activity"/>
    <property type="evidence" value="ECO:0007669"/>
    <property type="project" value="TreeGrafter"/>
</dbReference>
<dbReference type="PANTHER" id="PTHR31450">
    <property type="entry name" value="LEUCINE-RICH REPEAT-CONTAINING PROTEIN 19 LRRC19 FAMILY MEMBER"/>
    <property type="match status" value="1"/>
</dbReference>
<evidence type="ECO:0000313" key="5">
    <source>
        <dbReference type="EMBL" id="KAG5834668.1"/>
    </source>
</evidence>
<organism evidence="5 6">
    <name type="scientific">Anguilla anguilla</name>
    <name type="common">European freshwater eel</name>
    <name type="synonym">Muraena anguilla</name>
    <dbReference type="NCBI Taxonomy" id="7936"/>
    <lineage>
        <taxon>Eukaryota</taxon>
        <taxon>Metazoa</taxon>
        <taxon>Chordata</taxon>
        <taxon>Craniata</taxon>
        <taxon>Vertebrata</taxon>
        <taxon>Euteleostomi</taxon>
        <taxon>Actinopterygii</taxon>
        <taxon>Neopterygii</taxon>
        <taxon>Teleostei</taxon>
        <taxon>Anguilliformes</taxon>
        <taxon>Anguillidae</taxon>
        <taxon>Anguilla</taxon>
    </lineage>
</organism>
<dbReference type="SUPFAM" id="SSF52058">
    <property type="entry name" value="L domain-like"/>
    <property type="match status" value="1"/>
</dbReference>
<proteinExistence type="predicted"/>
<dbReference type="EMBL" id="JAFIRN010000015">
    <property type="protein sequence ID" value="KAG5834668.1"/>
    <property type="molecule type" value="Genomic_DNA"/>
</dbReference>
<dbReference type="PROSITE" id="PS51257">
    <property type="entry name" value="PROKAR_LIPOPROTEIN"/>
    <property type="match status" value="1"/>
</dbReference>
<evidence type="ECO:0000256" key="1">
    <source>
        <dbReference type="ARBA" id="ARBA00022614"/>
    </source>
</evidence>
<feature type="chain" id="PRO_5039370612" description="LRRCT domain-containing protein" evidence="4">
    <location>
        <begin position="24"/>
        <end position="379"/>
    </location>
</feature>